<organism evidence="3 4">
    <name type="scientific">Allosphingosinicella indica</name>
    <dbReference type="NCBI Taxonomy" id="941907"/>
    <lineage>
        <taxon>Bacteria</taxon>
        <taxon>Pseudomonadati</taxon>
        <taxon>Pseudomonadota</taxon>
        <taxon>Alphaproteobacteria</taxon>
        <taxon>Sphingomonadales</taxon>
        <taxon>Sphingomonadaceae</taxon>
        <taxon>Allosphingosinicella</taxon>
    </lineage>
</organism>
<dbReference type="CDD" id="cd01038">
    <property type="entry name" value="Endonuclease_DUF559"/>
    <property type="match status" value="1"/>
</dbReference>
<keyword evidence="3" id="KW-0255">Endonuclease</keyword>
<feature type="region of interest" description="Disordered" evidence="1">
    <location>
        <begin position="1"/>
        <end position="30"/>
    </location>
</feature>
<dbReference type="OrthoDB" id="9798754at2"/>
<evidence type="ECO:0000313" key="4">
    <source>
        <dbReference type="Proteomes" id="UP000192934"/>
    </source>
</evidence>
<dbReference type="InterPro" id="IPR011335">
    <property type="entry name" value="Restrct_endonuc-II-like"/>
</dbReference>
<dbReference type="Gene3D" id="3.40.960.10">
    <property type="entry name" value="VSR Endonuclease"/>
    <property type="match status" value="1"/>
</dbReference>
<dbReference type="EMBL" id="LT840185">
    <property type="protein sequence ID" value="SMF61310.1"/>
    <property type="molecule type" value="Genomic_DNA"/>
</dbReference>
<accession>A0A1X7FYV5</accession>
<feature type="domain" description="DUF559" evidence="2">
    <location>
        <begin position="29"/>
        <end position="132"/>
    </location>
</feature>
<keyword evidence="3" id="KW-0540">Nuclease</keyword>
<dbReference type="RefSeq" id="WP_085219342.1">
    <property type="nucleotide sequence ID" value="NZ_LT840185.1"/>
</dbReference>
<protein>
    <submittedName>
        <fullName evidence="3">Very-short-patch-repair endonuclease</fullName>
    </submittedName>
</protein>
<dbReference type="Pfam" id="PF04480">
    <property type="entry name" value="DUF559"/>
    <property type="match status" value="1"/>
</dbReference>
<dbReference type="PANTHER" id="PTHR38590">
    <property type="entry name" value="BLL0828 PROTEIN"/>
    <property type="match status" value="1"/>
</dbReference>
<proteinExistence type="predicted"/>
<dbReference type="PANTHER" id="PTHR38590:SF1">
    <property type="entry name" value="BLL0828 PROTEIN"/>
    <property type="match status" value="1"/>
</dbReference>
<dbReference type="GO" id="GO:0004519">
    <property type="term" value="F:endonuclease activity"/>
    <property type="evidence" value="ECO:0007669"/>
    <property type="project" value="UniProtKB-KW"/>
</dbReference>
<dbReference type="AlphaFoldDB" id="A0A1X7FYV5"/>
<dbReference type="InterPro" id="IPR047216">
    <property type="entry name" value="Endonuclease_DUF559_bact"/>
</dbReference>
<keyword evidence="4" id="KW-1185">Reference proteome</keyword>
<evidence type="ECO:0000256" key="1">
    <source>
        <dbReference type="SAM" id="MobiDB-lite"/>
    </source>
</evidence>
<dbReference type="SUPFAM" id="SSF52980">
    <property type="entry name" value="Restriction endonuclease-like"/>
    <property type="match status" value="1"/>
</dbReference>
<gene>
    <name evidence="3" type="ORF">SAMN06295910_0295</name>
</gene>
<name>A0A1X7FYV5_9SPHN</name>
<dbReference type="Proteomes" id="UP000192934">
    <property type="component" value="Chromosome I"/>
</dbReference>
<evidence type="ECO:0000259" key="2">
    <source>
        <dbReference type="Pfam" id="PF04480"/>
    </source>
</evidence>
<evidence type="ECO:0000313" key="3">
    <source>
        <dbReference type="EMBL" id="SMF61310.1"/>
    </source>
</evidence>
<keyword evidence="3" id="KW-0378">Hydrolase</keyword>
<dbReference type="STRING" id="941907.SAMN06295910_0295"/>
<reference evidence="4" key="1">
    <citation type="submission" date="2017-04" db="EMBL/GenBank/DDBJ databases">
        <authorList>
            <person name="Varghese N."/>
            <person name="Submissions S."/>
        </authorList>
    </citation>
    <scope>NUCLEOTIDE SEQUENCE [LARGE SCALE GENOMIC DNA]</scope>
    <source>
        <strain evidence="4">Dd16</strain>
    </source>
</reference>
<sequence>MAQSNPPRNGEGDRAKRGGGGVSPLRRRETYQARDLRREMSLPEVLLWQRLRDSATGHRFRRQHPIGPYIADFCCLAVKLVVEIDGEAHDWGDRPAHDDRRDMFLKQNGYRILHINASDVLRDIDSVICGVIAEAENPLHQAAAGPPPRAGEDLA</sequence>
<dbReference type="InterPro" id="IPR007569">
    <property type="entry name" value="DUF559"/>
</dbReference>